<keyword evidence="1" id="KW-0472">Membrane</keyword>
<evidence type="ECO:0000313" key="3">
    <source>
        <dbReference type="Proteomes" id="UP001204144"/>
    </source>
</evidence>
<dbReference type="RefSeq" id="WP_255038816.1">
    <property type="nucleotide sequence ID" value="NZ_RJUF01000180.1"/>
</dbReference>
<feature type="transmembrane region" description="Helical" evidence="1">
    <location>
        <begin position="100"/>
        <end position="119"/>
    </location>
</feature>
<evidence type="ECO:0000256" key="1">
    <source>
        <dbReference type="SAM" id="Phobius"/>
    </source>
</evidence>
<keyword evidence="3" id="KW-1185">Reference proteome</keyword>
<proteinExistence type="predicted"/>
<dbReference type="AlphaFoldDB" id="A0AAE3KU20"/>
<evidence type="ECO:0000313" key="2">
    <source>
        <dbReference type="EMBL" id="MCP9765127.1"/>
    </source>
</evidence>
<comment type="caution">
    <text evidence="2">The sequence shown here is derived from an EMBL/GenBank/DDBJ whole genome shotgun (WGS) entry which is preliminary data.</text>
</comment>
<sequence length="170" mass="19666">MELKDSEILEALMAYKAKKLEEEKQANTDEEESFKEKAEGFFKTKWAGLIKSKHFDLVKTVLISAVLATLSYQLPNIFFFVFGKENINASFAGMVESHSFAAFGFFVARLVVDVSLYFNEHKFYVFMKRNGNLAFDYQENLENLTKWEQTLISTIKYGIYLCVYVLLLKA</sequence>
<dbReference type="EMBL" id="RJUF01000180">
    <property type="protein sequence ID" value="MCP9765127.1"/>
    <property type="molecule type" value="Genomic_DNA"/>
</dbReference>
<feature type="transmembrane region" description="Helical" evidence="1">
    <location>
        <begin position="61"/>
        <end position="80"/>
    </location>
</feature>
<organism evidence="2 3">
    <name type="scientific">Lacihabitans soyangensis</name>
    <dbReference type="NCBI Taxonomy" id="869394"/>
    <lineage>
        <taxon>Bacteria</taxon>
        <taxon>Pseudomonadati</taxon>
        <taxon>Bacteroidota</taxon>
        <taxon>Cytophagia</taxon>
        <taxon>Cytophagales</taxon>
        <taxon>Leadbetterellaceae</taxon>
        <taxon>Lacihabitans</taxon>
    </lineage>
</organism>
<protein>
    <submittedName>
        <fullName evidence="2">Uncharacterized protein</fullName>
    </submittedName>
</protein>
<reference evidence="2 3" key="1">
    <citation type="submission" date="2018-11" db="EMBL/GenBank/DDBJ databases">
        <title>Novel bacteria species description.</title>
        <authorList>
            <person name="Han J.-H."/>
        </authorList>
    </citation>
    <scope>NUCLEOTIDE SEQUENCE [LARGE SCALE GENOMIC DNA]</scope>
    <source>
        <strain evidence="2 3">KCTC23259</strain>
    </source>
</reference>
<accession>A0AAE3KU20</accession>
<dbReference type="Proteomes" id="UP001204144">
    <property type="component" value="Unassembled WGS sequence"/>
</dbReference>
<name>A0AAE3KU20_9BACT</name>
<keyword evidence="1" id="KW-0812">Transmembrane</keyword>
<keyword evidence="1" id="KW-1133">Transmembrane helix</keyword>
<gene>
    <name evidence="2" type="ORF">EGI31_19510</name>
</gene>